<protein>
    <submittedName>
        <fullName evidence="1">Uncharacterized protein</fullName>
    </submittedName>
</protein>
<gene>
    <name evidence="1" type="ORF">LEP1GSC172_2588</name>
</gene>
<dbReference type="Proteomes" id="UP000012112">
    <property type="component" value="Unassembled WGS sequence"/>
</dbReference>
<accession>M6VF87</accession>
<evidence type="ECO:0000313" key="1">
    <source>
        <dbReference type="EMBL" id="EMO51804.1"/>
    </source>
</evidence>
<reference evidence="1 2" key="1">
    <citation type="submission" date="2013-01" db="EMBL/GenBank/DDBJ databases">
        <authorList>
            <person name="Harkins D.M."/>
            <person name="Durkin A.S."/>
            <person name="Brinkac L.M."/>
            <person name="Haft D.H."/>
            <person name="Selengut J.D."/>
            <person name="Sanka R."/>
            <person name="DePew J."/>
            <person name="Purushe J."/>
            <person name="Matthias M.A."/>
            <person name="Vinetz J.M."/>
            <person name="Sutton G.G."/>
            <person name="Nierman W.C."/>
            <person name="Fouts D.E."/>
        </authorList>
    </citation>
    <scope>NUCLEOTIDE SEQUENCE [LARGE SCALE GENOMIC DNA]</scope>
    <source>
        <strain evidence="1 2">HAI1536</strain>
    </source>
</reference>
<comment type="caution">
    <text evidence="1">The sequence shown here is derived from an EMBL/GenBank/DDBJ whole genome shotgun (WGS) entry which is preliminary data.</text>
</comment>
<proteinExistence type="predicted"/>
<dbReference type="EMBL" id="AKWD02000064">
    <property type="protein sequence ID" value="EMO51804.1"/>
    <property type="molecule type" value="Genomic_DNA"/>
</dbReference>
<sequence>MKISAQNFKRNRLRAYKSNVLVSTDYYSDISKQYYCELVLKVRMWDLPQFKK</sequence>
<name>M6VF87_9LEPT</name>
<dbReference type="AlphaFoldDB" id="M6VF87"/>
<organism evidence="1 2">
    <name type="scientific">Leptospira noguchii</name>
    <dbReference type="NCBI Taxonomy" id="28182"/>
    <lineage>
        <taxon>Bacteria</taxon>
        <taxon>Pseudomonadati</taxon>
        <taxon>Spirochaetota</taxon>
        <taxon>Spirochaetia</taxon>
        <taxon>Leptospirales</taxon>
        <taxon>Leptospiraceae</taxon>
        <taxon>Leptospira</taxon>
    </lineage>
</organism>
<evidence type="ECO:0000313" key="2">
    <source>
        <dbReference type="Proteomes" id="UP000012112"/>
    </source>
</evidence>